<dbReference type="SUPFAM" id="SSF56399">
    <property type="entry name" value="ADP-ribosylation"/>
    <property type="match status" value="1"/>
</dbReference>
<name>K9TCK2_9CYAN</name>
<dbReference type="HOGENOM" id="CLU_2001542_0_0_3"/>
<dbReference type="Gene3D" id="3.90.175.10">
    <property type="entry name" value="Diphtheria Toxin, domain 1"/>
    <property type="match status" value="1"/>
</dbReference>
<dbReference type="EMBL" id="CP003607">
    <property type="protein sequence ID" value="AFY80622.1"/>
    <property type="molecule type" value="Genomic_DNA"/>
</dbReference>
<protein>
    <submittedName>
        <fullName evidence="1">Uncharacterized protein</fullName>
    </submittedName>
</protein>
<accession>K9TCK2</accession>
<dbReference type="Proteomes" id="UP000010367">
    <property type="component" value="Chromosome"/>
</dbReference>
<proteinExistence type="predicted"/>
<reference evidence="1 2" key="1">
    <citation type="submission" date="2012-06" db="EMBL/GenBank/DDBJ databases">
        <title>Finished chromosome of genome of Oscillatoria acuminata PCC 6304.</title>
        <authorList>
            <consortium name="US DOE Joint Genome Institute"/>
            <person name="Gugger M."/>
            <person name="Coursin T."/>
            <person name="Rippka R."/>
            <person name="Tandeau De Marsac N."/>
            <person name="Huntemann M."/>
            <person name="Wei C.-L."/>
            <person name="Han J."/>
            <person name="Detter J.C."/>
            <person name="Han C."/>
            <person name="Tapia R."/>
            <person name="Davenport K."/>
            <person name="Daligault H."/>
            <person name="Erkkila T."/>
            <person name="Gu W."/>
            <person name="Munk A.C.C."/>
            <person name="Teshima H."/>
            <person name="Xu Y."/>
            <person name="Chain P."/>
            <person name="Chen A."/>
            <person name="Krypides N."/>
            <person name="Mavromatis K."/>
            <person name="Markowitz V."/>
            <person name="Szeto E."/>
            <person name="Ivanova N."/>
            <person name="Mikhailova N."/>
            <person name="Ovchinnikova G."/>
            <person name="Pagani I."/>
            <person name="Pati A."/>
            <person name="Goodwin L."/>
            <person name="Peters L."/>
            <person name="Pitluck S."/>
            <person name="Woyke T."/>
            <person name="Kerfeld C."/>
        </authorList>
    </citation>
    <scope>NUCLEOTIDE SEQUENCE [LARGE SCALE GENOMIC DNA]</scope>
    <source>
        <strain evidence="1 2">PCC 6304</strain>
    </source>
</reference>
<gene>
    <name evidence="1" type="ORF">Oscil6304_0889</name>
</gene>
<evidence type="ECO:0000313" key="1">
    <source>
        <dbReference type="EMBL" id="AFY80622.1"/>
    </source>
</evidence>
<evidence type="ECO:0000313" key="2">
    <source>
        <dbReference type="Proteomes" id="UP000010367"/>
    </source>
</evidence>
<organism evidence="1 2">
    <name type="scientific">Oscillatoria acuminata PCC 6304</name>
    <dbReference type="NCBI Taxonomy" id="56110"/>
    <lineage>
        <taxon>Bacteria</taxon>
        <taxon>Bacillati</taxon>
        <taxon>Cyanobacteriota</taxon>
        <taxon>Cyanophyceae</taxon>
        <taxon>Oscillatoriophycideae</taxon>
        <taxon>Oscillatoriales</taxon>
        <taxon>Oscillatoriaceae</taxon>
        <taxon>Oscillatoria</taxon>
    </lineage>
</organism>
<sequence length="124" mass="13936">MTTITLYHGTDVYSALDILNNGLNSERLLKLQVNPVHLGPGLYTALDLDVAWFFASLAPNAEMLESTVIEISLPVVELNYLLDRKEARIEPIVNVQFKAQQVWFSLTAFGFLNQVAEFKPILDL</sequence>
<dbReference type="InParanoid" id="K9TCK2"/>
<dbReference type="OrthoDB" id="9813772at2"/>
<dbReference type="AlphaFoldDB" id="K9TCK2"/>
<keyword evidence="2" id="KW-1185">Reference proteome</keyword>
<dbReference type="RefSeq" id="WP_015147272.1">
    <property type="nucleotide sequence ID" value="NC_019693.1"/>
</dbReference>
<dbReference type="KEGG" id="oac:Oscil6304_0889"/>
<dbReference type="STRING" id="56110.Oscil6304_0889"/>